<evidence type="ECO:0000256" key="3">
    <source>
        <dbReference type="ARBA" id="ARBA00022833"/>
    </source>
</evidence>
<dbReference type="InterPro" id="IPR036874">
    <property type="entry name" value="Carbonic_anhydrase_sf"/>
</dbReference>
<evidence type="ECO:0000256" key="1">
    <source>
        <dbReference type="ARBA" id="ARBA00006217"/>
    </source>
</evidence>
<dbReference type="PANTHER" id="PTHR11002:SF79">
    <property type="entry name" value="CARBONIC ANHYDRASE 2"/>
    <property type="match status" value="1"/>
</dbReference>
<keyword evidence="3 6" id="KW-0862">Zinc</keyword>
<comment type="catalytic activity">
    <reaction evidence="5 7">
        <text>hydrogencarbonate + H(+) = CO2 + H2O</text>
        <dbReference type="Rhea" id="RHEA:10748"/>
        <dbReference type="ChEBI" id="CHEBI:15377"/>
        <dbReference type="ChEBI" id="CHEBI:15378"/>
        <dbReference type="ChEBI" id="CHEBI:16526"/>
        <dbReference type="ChEBI" id="CHEBI:17544"/>
        <dbReference type="EC" id="4.2.1.1"/>
    </reaction>
</comment>
<dbReference type="SUPFAM" id="SSF53056">
    <property type="entry name" value="beta-carbonic anhydrase, cab"/>
    <property type="match status" value="1"/>
</dbReference>
<feature type="binding site" evidence="6">
    <location>
        <position position="126"/>
    </location>
    <ligand>
        <name>Zn(2+)</name>
        <dbReference type="ChEBI" id="CHEBI:29105"/>
    </ligand>
</feature>
<dbReference type="InterPro" id="IPR001765">
    <property type="entry name" value="Carbonic_anhydrase"/>
</dbReference>
<comment type="function">
    <text evidence="7">Reversible hydration of carbon dioxide.</text>
</comment>
<feature type="chain" id="PRO_5032357807" description="Carbonic anhydrase" evidence="8">
    <location>
        <begin position="19"/>
        <end position="215"/>
    </location>
</feature>
<evidence type="ECO:0000256" key="2">
    <source>
        <dbReference type="ARBA" id="ARBA00012925"/>
    </source>
</evidence>
<gene>
    <name evidence="9" type="ORF">IRI77_26740</name>
</gene>
<dbReference type="Gene3D" id="3.40.1050.10">
    <property type="entry name" value="Carbonic anhydrase"/>
    <property type="match status" value="1"/>
</dbReference>
<accession>A0A7S7NML2</accession>
<evidence type="ECO:0000313" key="10">
    <source>
        <dbReference type="Proteomes" id="UP000593892"/>
    </source>
</evidence>
<organism evidence="9 10">
    <name type="scientific">Paludibaculum fermentans</name>
    <dbReference type="NCBI Taxonomy" id="1473598"/>
    <lineage>
        <taxon>Bacteria</taxon>
        <taxon>Pseudomonadati</taxon>
        <taxon>Acidobacteriota</taxon>
        <taxon>Terriglobia</taxon>
        <taxon>Bryobacterales</taxon>
        <taxon>Bryobacteraceae</taxon>
        <taxon>Paludibaculum</taxon>
    </lineage>
</organism>
<evidence type="ECO:0000313" key="9">
    <source>
        <dbReference type="EMBL" id="QOY86383.1"/>
    </source>
</evidence>
<evidence type="ECO:0000256" key="5">
    <source>
        <dbReference type="ARBA" id="ARBA00048348"/>
    </source>
</evidence>
<dbReference type="SMART" id="SM00947">
    <property type="entry name" value="Pro_CA"/>
    <property type="match status" value="1"/>
</dbReference>
<feature type="binding site" evidence="6">
    <location>
        <position position="129"/>
    </location>
    <ligand>
        <name>Zn(2+)</name>
        <dbReference type="ChEBI" id="CHEBI:29105"/>
    </ligand>
</feature>
<dbReference type="RefSeq" id="WP_194448052.1">
    <property type="nucleotide sequence ID" value="NZ_CP063849.1"/>
</dbReference>
<evidence type="ECO:0000256" key="8">
    <source>
        <dbReference type="SAM" id="SignalP"/>
    </source>
</evidence>
<keyword evidence="6" id="KW-0479">Metal-binding</keyword>
<proteinExistence type="inferred from homology"/>
<dbReference type="PANTHER" id="PTHR11002">
    <property type="entry name" value="CARBONIC ANHYDRASE"/>
    <property type="match status" value="1"/>
</dbReference>
<feature type="signal peptide" evidence="8">
    <location>
        <begin position="1"/>
        <end position="18"/>
    </location>
</feature>
<dbReference type="AlphaFoldDB" id="A0A7S7NML2"/>
<dbReference type="EMBL" id="CP063849">
    <property type="protein sequence ID" value="QOY86383.1"/>
    <property type="molecule type" value="Genomic_DNA"/>
</dbReference>
<dbReference type="GO" id="GO:0015976">
    <property type="term" value="P:carbon utilization"/>
    <property type="evidence" value="ECO:0007669"/>
    <property type="project" value="InterPro"/>
</dbReference>
<evidence type="ECO:0000256" key="6">
    <source>
        <dbReference type="PIRSR" id="PIRSR601765-1"/>
    </source>
</evidence>
<dbReference type="Proteomes" id="UP000593892">
    <property type="component" value="Chromosome"/>
</dbReference>
<dbReference type="Pfam" id="PF00484">
    <property type="entry name" value="Pro_CA"/>
    <property type="match status" value="1"/>
</dbReference>
<feature type="binding site" evidence="6">
    <location>
        <position position="75"/>
    </location>
    <ligand>
        <name>Zn(2+)</name>
        <dbReference type="ChEBI" id="CHEBI:29105"/>
    </ligand>
</feature>
<dbReference type="GO" id="GO:0008270">
    <property type="term" value="F:zinc ion binding"/>
    <property type="evidence" value="ECO:0007669"/>
    <property type="project" value="UniProtKB-UniRule"/>
</dbReference>
<sequence>MNRLVLFTLCFSLTSLQAADEHPAGMPADKALAMLVQGNDRYVAHRETHPDATLERRAELTKGQHPYAIVVGCADSRVPPELVFDAGLGDLFVIREAGNVVDDVVLGSVEYAVEHLGVKLVMVLGHEKCGAVTAAVNHTKEAHISSIVKAIQPSVQASKKEPGDAVHNCVLANAKRVAGQIRNSQPLLGHAVHEGGLKVVAADYDLATGKVTILE</sequence>
<evidence type="ECO:0000256" key="7">
    <source>
        <dbReference type="RuleBase" id="RU003956"/>
    </source>
</evidence>
<feature type="binding site" evidence="6">
    <location>
        <position position="73"/>
    </location>
    <ligand>
        <name>Zn(2+)</name>
        <dbReference type="ChEBI" id="CHEBI:29105"/>
    </ligand>
</feature>
<name>A0A7S7NML2_PALFE</name>
<dbReference type="PROSITE" id="PS00704">
    <property type="entry name" value="PROK_CO2_ANHYDRASE_1"/>
    <property type="match status" value="1"/>
</dbReference>
<comment type="cofactor">
    <cofactor evidence="6">
        <name>Zn(2+)</name>
        <dbReference type="ChEBI" id="CHEBI:29105"/>
    </cofactor>
    <text evidence="6">Binds 1 zinc ion per subunit.</text>
</comment>
<dbReference type="InterPro" id="IPR015892">
    <property type="entry name" value="Carbonic_anhydrase_CS"/>
</dbReference>
<dbReference type="PROSITE" id="PS00705">
    <property type="entry name" value="PROK_CO2_ANHYDRASE_2"/>
    <property type="match status" value="1"/>
</dbReference>
<comment type="similarity">
    <text evidence="1 7">Belongs to the beta-class carbonic anhydrase family.</text>
</comment>
<protein>
    <recommendedName>
        <fullName evidence="2 7">Carbonic anhydrase</fullName>
        <ecNumber evidence="2 7">4.2.1.1</ecNumber>
    </recommendedName>
    <alternativeName>
        <fullName evidence="7">Carbonate dehydratase</fullName>
    </alternativeName>
</protein>
<keyword evidence="10" id="KW-1185">Reference proteome</keyword>
<dbReference type="GO" id="GO:0004089">
    <property type="term" value="F:carbonate dehydratase activity"/>
    <property type="evidence" value="ECO:0007669"/>
    <property type="project" value="UniProtKB-UniRule"/>
</dbReference>
<keyword evidence="8" id="KW-0732">Signal</keyword>
<dbReference type="CDD" id="cd03378">
    <property type="entry name" value="beta_CA_cladeC"/>
    <property type="match status" value="1"/>
</dbReference>
<keyword evidence="4 7" id="KW-0456">Lyase</keyword>
<dbReference type="EC" id="4.2.1.1" evidence="2 7"/>
<dbReference type="KEGG" id="pfer:IRI77_26740"/>
<evidence type="ECO:0000256" key="4">
    <source>
        <dbReference type="ARBA" id="ARBA00023239"/>
    </source>
</evidence>
<reference evidence="9 10" key="1">
    <citation type="submission" date="2020-10" db="EMBL/GenBank/DDBJ databases">
        <title>Complete genome sequence of Paludibaculum fermentans P105T, a facultatively anaerobic acidobacterium capable of dissimilatory Fe(III) reduction.</title>
        <authorList>
            <person name="Dedysh S.N."/>
            <person name="Beletsky A.V."/>
            <person name="Kulichevskaya I.S."/>
            <person name="Mardanov A.V."/>
            <person name="Ravin N.V."/>
        </authorList>
    </citation>
    <scope>NUCLEOTIDE SEQUENCE [LARGE SCALE GENOMIC DNA]</scope>
    <source>
        <strain evidence="9 10">P105</strain>
    </source>
</reference>